<sequence length="186" mass="21891">MQFIVVDLEANPGDFKEIINIAAHKVNIDYKIFKEKTNNYVISSKKILSNNNFDVFVKPFFNGRLSKKMSKLLKIDSKSLEDARLFDIEMANFQKWSNENNEDTVFITWSKTDSLMIKSNCKKYFINYNWFCNQYFDLQKCYDMMHKKMKPTGLCNALKENNINFIGQPHKAIDDSYNTTQILLNC</sequence>
<dbReference type="Proteomes" id="UP001211987">
    <property type="component" value="Unassembled WGS sequence"/>
</dbReference>
<dbReference type="InterPro" id="IPR047201">
    <property type="entry name" value="ERI-1_3'hExo-like"/>
</dbReference>
<dbReference type="EMBL" id="JAQLKE010000026">
    <property type="protein sequence ID" value="MDB7084871.1"/>
    <property type="molecule type" value="Genomic_DNA"/>
</dbReference>
<evidence type="ECO:0000313" key="5">
    <source>
        <dbReference type="EMBL" id="MDB7084871.1"/>
    </source>
</evidence>
<dbReference type="InterPro" id="IPR012337">
    <property type="entry name" value="RNaseH-like_sf"/>
</dbReference>
<evidence type="ECO:0000259" key="4">
    <source>
        <dbReference type="SMART" id="SM00479"/>
    </source>
</evidence>
<evidence type="ECO:0000256" key="3">
    <source>
        <dbReference type="ARBA" id="ARBA00022839"/>
    </source>
</evidence>
<keyword evidence="1" id="KW-0540">Nuclease</keyword>
<evidence type="ECO:0000256" key="1">
    <source>
        <dbReference type="ARBA" id="ARBA00022722"/>
    </source>
</evidence>
<dbReference type="SMART" id="SM00479">
    <property type="entry name" value="EXOIII"/>
    <property type="match status" value="1"/>
</dbReference>
<accession>A0AB35IMM0</accession>
<dbReference type="PANTHER" id="PTHR23044:SF61">
    <property type="entry name" value="3'-5' EXORIBONUCLEASE 1-RELATED"/>
    <property type="match status" value="1"/>
</dbReference>
<dbReference type="InterPro" id="IPR051274">
    <property type="entry name" value="3-5_Exoribonuclease"/>
</dbReference>
<gene>
    <name evidence="5" type="ORF">PM738_13755</name>
</gene>
<feature type="domain" description="Exonuclease" evidence="4">
    <location>
        <begin position="2"/>
        <end position="185"/>
    </location>
</feature>
<evidence type="ECO:0000256" key="2">
    <source>
        <dbReference type="ARBA" id="ARBA00022801"/>
    </source>
</evidence>
<name>A0AB35IMM0_9FIRM</name>
<dbReference type="InterPro" id="IPR013520">
    <property type="entry name" value="Ribonucl_H"/>
</dbReference>
<protein>
    <submittedName>
        <fullName evidence="5">Exonuclease domain-containing protein</fullName>
    </submittedName>
</protein>
<dbReference type="Pfam" id="PF00929">
    <property type="entry name" value="RNase_T"/>
    <property type="match status" value="1"/>
</dbReference>
<dbReference type="SUPFAM" id="SSF53098">
    <property type="entry name" value="Ribonuclease H-like"/>
    <property type="match status" value="1"/>
</dbReference>
<dbReference type="PANTHER" id="PTHR23044">
    <property type="entry name" value="3'-5' EXONUCLEASE ERI1-RELATED"/>
    <property type="match status" value="1"/>
</dbReference>
<evidence type="ECO:0000313" key="6">
    <source>
        <dbReference type="Proteomes" id="UP001211987"/>
    </source>
</evidence>
<keyword evidence="3 5" id="KW-0269">Exonuclease</keyword>
<proteinExistence type="predicted"/>
<keyword evidence="2" id="KW-0378">Hydrolase</keyword>
<reference evidence="5" key="1">
    <citation type="submission" date="2023-01" db="EMBL/GenBank/DDBJ databases">
        <title>Human gut microbiome strain richness.</title>
        <authorList>
            <person name="Chen-Liaw A."/>
        </authorList>
    </citation>
    <scope>NUCLEOTIDE SEQUENCE</scope>
    <source>
        <strain evidence="5">1001217st2_G6_1001217B_191108</strain>
    </source>
</reference>
<dbReference type="CDD" id="cd06133">
    <property type="entry name" value="ERI-1_3'hExo_like"/>
    <property type="match status" value="1"/>
</dbReference>
<dbReference type="RefSeq" id="WP_009300858.1">
    <property type="nucleotide sequence ID" value="NZ_BAABXX010000002.1"/>
</dbReference>
<dbReference type="AlphaFoldDB" id="A0AB35IMM0"/>
<dbReference type="InterPro" id="IPR036397">
    <property type="entry name" value="RNaseH_sf"/>
</dbReference>
<dbReference type="GO" id="GO:0000175">
    <property type="term" value="F:3'-5'-RNA exonuclease activity"/>
    <property type="evidence" value="ECO:0007669"/>
    <property type="project" value="InterPro"/>
</dbReference>
<dbReference type="GO" id="GO:0003676">
    <property type="term" value="F:nucleic acid binding"/>
    <property type="evidence" value="ECO:0007669"/>
    <property type="project" value="InterPro"/>
</dbReference>
<comment type="caution">
    <text evidence="5">The sequence shown here is derived from an EMBL/GenBank/DDBJ whole genome shotgun (WGS) entry which is preliminary data.</text>
</comment>
<dbReference type="Gene3D" id="3.30.420.10">
    <property type="entry name" value="Ribonuclease H-like superfamily/Ribonuclease H"/>
    <property type="match status" value="1"/>
</dbReference>
<organism evidence="5 6">
    <name type="scientific">Thomasclavelia ramosa</name>
    <dbReference type="NCBI Taxonomy" id="1547"/>
    <lineage>
        <taxon>Bacteria</taxon>
        <taxon>Bacillati</taxon>
        <taxon>Bacillota</taxon>
        <taxon>Erysipelotrichia</taxon>
        <taxon>Erysipelotrichales</taxon>
        <taxon>Coprobacillaceae</taxon>
        <taxon>Thomasclavelia</taxon>
    </lineage>
</organism>